<comment type="caution">
    <text evidence="1">The sequence shown here is derived from an EMBL/GenBank/DDBJ whole genome shotgun (WGS) entry which is preliminary data.</text>
</comment>
<dbReference type="RefSeq" id="WP_378255143.1">
    <property type="nucleotide sequence ID" value="NZ_JBHSJV010000001.1"/>
</dbReference>
<evidence type="ECO:0000313" key="1">
    <source>
        <dbReference type="EMBL" id="MFD2592954.1"/>
    </source>
</evidence>
<dbReference type="EMBL" id="JBHULX010000039">
    <property type="protein sequence ID" value="MFD2592954.1"/>
    <property type="molecule type" value="Genomic_DNA"/>
</dbReference>
<sequence length="57" mass="6204">MISKVILGAMLIVGITTMNAQEDRGRFGVKTGLNLSSIHDDYTDNIKTRVSILLGII</sequence>
<evidence type="ECO:0008006" key="3">
    <source>
        <dbReference type="Google" id="ProtNLM"/>
    </source>
</evidence>
<organism evidence="1 2">
    <name type="scientific">Aquimarina hainanensis</name>
    <dbReference type="NCBI Taxonomy" id="1578017"/>
    <lineage>
        <taxon>Bacteria</taxon>
        <taxon>Pseudomonadati</taxon>
        <taxon>Bacteroidota</taxon>
        <taxon>Flavobacteriia</taxon>
        <taxon>Flavobacteriales</taxon>
        <taxon>Flavobacteriaceae</taxon>
        <taxon>Aquimarina</taxon>
    </lineage>
</organism>
<protein>
    <recommendedName>
        <fullName evidence="3">PorT family protein</fullName>
    </recommendedName>
</protein>
<proteinExistence type="predicted"/>
<gene>
    <name evidence="1" type="ORF">ACFSTE_19100</name>
</gene>
<evidence type="ECO:0000313" key="2">
    <source>
        <dbReference type="Proteomes" id="UP001597459"/>
    </source>
</evidence>
<name>A0ABW5ND71_9FLAO</name>
<reference evidence="2" key="1">
    <citation type="journal article" date="2019" name="Int. J. Syst. Evol. Microbiol.">
        <title>The Global Catalogue of Microorganisms (GCM) 10K type strain sequencing project: providing services to taxonomists for standard genome sequencing and annotation.</title>
        <authorList>
            <consortium name="The Broad Institute Genomics Platform"/>
            <consortium name="The Broad Institute Genome Sequencing Center for Infectious Disease"/>
            <person name="Wu L."/>
            <person name="Ma J."/>
        </authorList>
    </citation>
    <scope>NUCLEOTIDE SEQUENCE [LARGE SCALE GENOMIC DNA]</scope>
    <source>
        <strain evidence="2">KCTC 42423</strain>
    </source>
</reference>
<dbReference type="Proteomes" id="UP001597459">
    <property type="component" value="Unassembled WGS sequence"/>
</dbReference>
<keyword evidence="2" id="KW-1185">Reference proteome</keyword>
<accession>A0ABW5ND71</accession>